<dbReference type="Pfam" id="PF13609">
    <property type="entry name" value="Porin_4"/>
    <property type="match status" value="1"/>
</dbReference>
<evidence type="ECO:0000313" key="4">
    <source>
        <dbReference type="Proteomes" id="UP000598196"/>
    </source>
</evidence>
<name>A0A918DDS6_9RHOB</name>
<comment type="caution">
    <text evidence="3">The sequence shown here is derived from an EMBL/GenBank/DDBJ whole genome shotgun (WGS) entry which is preliminary data.</text>
</comment>
<protein>
    <recommendedName>
        <fullName evidence="2">Porin domain-containing protein</fullName>
    </recommendedName>
</protein>
<organism evidence="3 4">
    <name type="scientific">Gemmobacter aquaticus</name>
    <dbReference type="NCBI Taxonomy" id="490185"/>
    <lineage>
        <taxon>Bacteria</taxon>
        <taxon>Pseudomonadati</taxon>
        <taxon>Pseudomonadota</taxon>
        <taxon>Alphaproteobacteria</taxon>
        <taxon>Rhodobacterales</taxon>
        <taxon>Paracoccaceae</taxon>
        <taxon>Gemmobacter</taxon>
    </lineage>
</organism>
<dbReference type="OrthoDB" id="974738at2"/>
<gene>
    <name evidence="3" type="ORF">GCM10010991_33750</name>
</gene>
<dbReference type="Gene3D" id="2.40.160.10">
    <property type="entry name" value="Porin"/>
    <property type="match status" value="1"/>
</dbReference>
<dbReference type="Proteomes" id="UP000598196">
    <property type="component" value="Unassembled WGS sequence"/>
</dbReference>
<accession>A0A918DDS6</accession>
<feature type="domain" description="Porin" evidence="2">
    <location>
        <begin position="14"/>
        <end position="375"/>
    </location>
</feature>
<reference evidence="3 4" key="1">
    <citation type="journal article" date="2014" name="Int. J. Syst. Evol. Microbiol.">
        <title>Complete genome sequence of Corynebacterium casei LMG S-19264T (=DSM 44701T), isolated from a smear-ripened cheese.</title>
        <authorList>
            <consortium name="US DOE Joint Genome Institute (JGI-PGF)"/>
            <person name="Walter F."/>
            <person name="Albersmeier A."/>
            <person name="Kalinowski J."/>
            <person name="Ruckert C."/>
        </authorList>
    </citation>
    <scope>NUCLEOTIDE SEQUENCE [LARGE SCALE GENOMIC DNA]</scope>
    <source>
        <strain evidence="3 4">CGMCC 1.7029</strain>
    </source>
</reference>
<sequence length="395" mass="43267">MTKSITVHCLSCFLMLGASAATAQDVADGDFDYDAAIEDLPIESEVYGPATTFTNQSGGEVNFYGQLNLAYQSFNDGDETTSGIVDNGNWNARLGFTITQPLENSTIRYRFETGLGLRNSAAISQEFEPDWIDWQRTSLRWFEAAFDTEYGTLSLGQGSTASDGTAGLDDSFTFQAGATDSSDGFGSFRFRDGNGDLTDVTVGQVNNSFDGARRFRVRYDTPVYEGVMLSTSYGQNILTSGDDTDYYDVAIRWTGDVGDFSVRSAAGYQWLDDPNGENTRRLAGSVSVVHAPTGLNFAFSAGEQVDGANYIWTRLGWQTNYFAMGRTNLSVDYYKGNDFLSDGAKTENYGIYAVQTIDAAAVDVYAGWRRFTYSDQLGGSYQDAEGILVGARFFF</sequence>
<dbReference type="RefSeq" id="WP_146287953.1">
    <property type="nucleotide sequence ID" value="NZ_BMLP01000009.1"/>
</dbReference>
<dbReference type="EMBL" id="BMLP01000009">
    <property type="protein sequence ID" value="GGO37675.1"/>
    <property type="molecule type" value="Genomic_DNA"/>
</dbReference>
<dbReference type="GO" id="GO:0016020">
    <property type="term" value="C:membrane"/>
    <property type="evidence" value="ECO:0007669"/>
    <property type="project" value="InterPro"/>
</dbReference>
<feature type="chain" id="PRO_5037388929" description="Porin domain-containing protein" evidence="1">
    <location>
        <begin position="24"/>
        <end position="395"/>
    </location>
</feature>
<proteinExistence type="predicted"/>
<dbReference type="InterPro" id="IPR023614">
    <property type="entry name" value="Porin_dom_sf"/>
</dbReference>
<evidence type="ECO:0000259" key="2">
    <source>
        <dbReference type="Pfam" id="PF13609"/>
    </source>
</evidence>
<feature type="signal peptide" evidence="1">
    <location>
        <begin position="1"/>
        <end position="23"/>
    </location>
</feature>
<dbReference type="SUPFAM" id="SSF56935">
    <property type="entry name" value="Porins"/>
    <property type="match status" value="1"/>
</dbReference>
<keyword evidence="1" id="KW-0732">Signal</keyword>
<dbReference type="InterPro" id="IPR033900">
    <property type="entry name" value="Gram_neg_porin_domain"/>
</dbReference>
<dbReference type="AlphaFoldDB" id="A0A918DDS6"/>
<evidence type="ECO:0000256" key="1">
    <source>
        <dbReference type="SAM" id="SignalP"/>
    </source>
</evidence>
<evidence type="ECO:0000313" key="3">
    <source>
        <dbReference type="EMBL" id="GGO37675.1"/>
    </source>
</evidence>
<keyword evidence="4" id="KW-1185">Reference proteome</keyword>
<dbReference type="GO" id="GO:0015288">
    <property type="term" value="F:porin activity"/>
    <property type="evidence" value="ECO:0007669"/>
    <property type="project" value="InterPro"/>
</dbReference>